<gene>
    <name evidence="1" type="ordered locus">A1E_03885</name>
</gene>
<organism evidence="1 2">
    <name type="scientific">Rickettsia canadensis (strain McKiel)</name>
    <dbReference type="NCBI Taxonomy" id="293613"/>
    <lineage>
        <taxon>Bacteria</taxon>
        <taxon>Pseudomonadati</taxon>
        <taxon>Pseudomonadota</taxon>
        <taxon>Alphaproteobacteria</taxon>
        <taxon>Rickettsiales</taxon>
        <taxon>Rickettsiaceae</taxon>
        <taxon>Rickettsieae</taxon>
        <taxon>Rickettsia</taxon>
        <taxon>belli group</taxon>
    </lineage>
</organism>
<evidence type="ECO:0000313" key="1">
    <source>
        <dbReference type="EMBL" id="ABV73704.1"/>
    </source>
</evidence>
<evidence type="ECO:0000313" key="2">
    <source>
        <dbReference type="Proteomes" id="UP000007056"/>
    </source>
</evidence>
<dbReference type="EMBL" id="CP000409">
    <property type="protein sequence ID" value="ABV73704.1"/>
    <property type="molecule type" value="Genomic_DNA"/>
</dbReference>
<name>A8EZC1_RICCK</name>
<proteinExistence type="predicted"/>
<reference evidence="2" key="1">
    <citation type="submission" date="2007-09" db="EMBL/GenBank/DDBJ databases">
        <title>Complete genome sequence of Rickettsia canadensis.</title>
        <authorList>
            <person name="Madan A."/>
            <person name="Fahey J."/>
            <person name="Helton E."/>
            <person name="Ketteman M."/>
            <person name="Madan A."/>
            <person name="Rodrigues S."/>
            <person name="Sanchez A."/>
            <person name="Whiting M."/>
            <person name="Dasch G."/>
            <person name="Eremeeva M."/>
        </authorList>
    </citation>
    <scope>NUCLEOTIDE SEQUENCE [LARGE SCALE GENOMIC DNA]</scope>
    <source>
        <strain evidence="2">McKiel</strain>
    </source>
</reference>
<dbReference type="eggNOG" id="COG3975">
    <property type="taxonomic scope" value="Bacteria"/>
</dbReference>
<accession>A8EZC1</accession>
<sequence length="44" mass="5278">MLDNIMLDLFITSKKQEFSRNYLKKIVKNYVPKAIDKAINKYIE</sequence>
<dbReference type="AlphaFoldDB" id="A8EZC1"/>
<dbReference type="HOGENOM" id="CLU_3221377_0_0_5"/>
<dbReference type="Proteomes" id="UP000007056">
    <property type="component" value="Chromosome"/>
</dbReference>
<dbReference type="KEGG" id="rcm:A1E_03885"/>
<protein>
    <submittedName>
        <fullName evidence="1">Uncharacterized protein</fullName>
    </submittedName>
</protein>
<dbReference type="RefSeq" id="WP_012148899.1">
    <property type="nucleotide sequence ID" value="NC_009879.1"/>
</dbReference>